<dbReference type="PANTHER" id="PTHR30537">
    <property type="entry name" value="HTH-TYPE TRANSCRIPTIONAL REGULATOR"/>
    <property type="match status" value="1"/>
</dbReference>
<evidence type="ECO:0000313" key="7">
    <source>
        <dbReference type="Proteomes" id="UP000294692"/>
    </source>
</evidence>
<accession>A0A4R3VG12</accession>
<dbReference type="PANTHER" id="PTHR30537:SF5">
    <property type="entry name" value="HTH-TYPE TRANSCRIPTIONAL ACTIVATOR TTDR-RELATED"/>
    <property type="match status" value="1"/>
</dbReference>
<dbReference type="RefSeq" id="WP_132472543.1">
    <property type="nucleotide sequence ID" value="NZ_JBHRVM010000001.1"/>
</dbReference>
<proteinExistence type="inferred from homology"/>
<dbReference type="SUPFAM" id="SSF46785">
    <property type="entry name" value="Winged helix' DNA-binding domain"/>
    <property type="match status" value="1"/>
</dbReference>
<dbReference type="InterPro" id="IPR036388">
    <property type="entry name" value="WH-like_DNA-bd_sf"/>
</dbReference>
<feature type="domain" description="HTH lysR-type" evidence="5">
    <location>
        <begin position="6"/>
        <end position="63"/>
    </location>
</feature>
<dbReference type="PRINTS" id="PR00039">
    <property type="entry name" value="HTHLYSR"/>
</dbReference>
<keyword evidence="3" id="KW-0238">DNA-binding</keyword>
<comment type="similarity">
    <text evidence="1">Belongs to the LysR transcriptional regulatory family.</text>
</comment>
<dbReference type="Gene3D" id="1.10.10.10">
    <property type="entry name" value="Winged helix-like DNA-binding domain superfamily/Winged helix DNA-binding domain"/>
    <property type="match status" value="1"/>
</dbReference>
<keyword evidence="7" id="KW-1185">Reference proteome</keyword>
<dbReference type="AlphaFoldDB" id="A0A4R3VG12"/>
<dbReference type="OrthoDB" id="9178397at2"/>
<dbReference type="GO" id="GO:0006351">
    <property type="term" value="P:DNA-templated transcription"/>
    <property type="evidence" value="ECO:0007669"/>
    <property type="project" value="TreeGrafter"/>
</dbReference>
<organism evidence="6 7">
    <name type="scientific">Paracandidimonas soli</name>
    <dbReference type="NCBI Taxonomy" id="1917182"/>
    <lineage>
        <taxon>Bacteria</taxon>
        <taxon>Pseudomonadati</taxon>
        <taxon>Pseudomonadota</taxon>
        <taxon>Betaproteobacteria</taxon>
        <taxon>Burkholderiales</taxon>
        <taxon>Alcaligenaceae</taxon>
        <taxon>Paracandidimonas</taxon>
    </lineage>
</organism>
<dbReference type="InterPro" id="IPR036390">
    <property type="entry name" value="WH_DNA-bd_sf"/>
</dbReference>
<dbReference type="EMBL" id="SMBX01000001">
    <property type="protein sequence ID" value="TCV02732.1"/>
    <property type="molecule type" value="Genomic_DNA"/>
</dbReference>
<protein>
    <submittedName>
        <fullName evidence="6">LysR family glycine cleavage system transcriptional activator</fullName>
    </submittedName>
</protein>
<dbReference type="InterPro" id="IPR000847">
    <property type="entry name" value="LysR_HTH_N"/>
</dbReference>
<evidence type="ECO:0000256" key="2">
    <source>
        <dbReference type="ARBA" id="ARBA00023015"/>
    </source>
</evidence>
<keyword evidence="2" id="KW-0805">Transcription regulation</keyword>
<dbReference type="SUPFAM" id="SSF53850">
    <property type="entry name" value="Periplasmic binding protein-like II"/>
    <property type="match status" value="1"/>
</dbReference>
<dbReference type="PROSITE" id="PS50931">
    <property type="entry name" value="HTH_LYSR"/>
    <property type="match status" value="1"/>
</dbReference>
<dbReference type="Pfam" id="PF03466">
    <property type="entry name" value="LysR_substrate"/>
    <property type="match status" value="1"/>
</dbReference>
<dbReference type="GO" id="GO:0003700">
    <property type="term" value="F:DNA-binding transcription factor activity"/>
    <property type="evidence" value="ECO:0007669"/>
    <property type="project" value="InterPro"/>
</dbReference>
<evidence type="ECO:0000256" key="4">
    <source>
        <dbReference type="ARBA" id="ARBA00023163"/>
    </source>
</evidence>
<evidence type="ECO:0000259" key="5">
    <source>
        <dbReference type="PROSITE" id="PS50931"/>
    </source>
</evidence>
<evidence type="ECO:0000256" key="3">
    <source>
        <dbReference type="ARBA" id="ARBA00023125"/>
    </source>
</evidence>
<evidence type="ECO:0000313" key="6">
    <source>
        <dbReference type="EMBL" id="TCV02732.1"/>
    </source>
</evidence>
<dbReference type="Gene3D" id="3.40.190.10">
    <property type="entry name" value="Periplasmic binding protein-like II"/>
    <property type="match status" value="2"/>
</dbReference>
<reference evidence="6 7" key="1">
    <citation type="submission" date="2019-03" db="EMBL/GenBank/DDBJ databases">
        <title>Genomic Encyclopedia of Type Strains, Phase IV (KMG-IV): sequencing the most valuable type-strain genomes for metagenomic binning, comparative biology and taxonomic classification.</title>
        <authorList>
            <person name="Goeker M."/>
        </authorList>
    </citation>
    <scope>NUCLEOTIDE SEQUENCE [LARGE SCALE GENOMIC DNA]</scope>
    <source>
        <strain evidence="6 7">DSM 100048</strain>
    </source>
</reference>
<sequence length="338" mass="37834">MKRYLPPLVAIRAFEAAARHRSFTLAAQELCVTQGAVSLQVRKLEGFLEKPLFLRQTRKVALTDDGMLYYEVCRRLLEDLEKATERIVNQGRHEVLILSSIPTLSMLWLMPRLDAFTALHPTIEVRVVSDIRPVDMQAQGIDVALRVGAFPGRQYPPHAPAIDLVMLERWDDIQADLIFPDVMVPVASKAWVRQHGKVRSVAEFAHRELVHTASRPNAWRDWLAAYGIELDPAAPRAEFGHFYFALRAAHEQRGIALVPDVLLDGYPGRNELQVLLPDIEPVASAGAYYFLTSRASAQRPSMRLFREWILEQAALSPGISQANATAHNKSFVGTAAAS</sequence>
<dbReference type="Proteomes" id="UP000294692">
    <property type="component" value="Unassembled WGS sequence"/>
</dbReference>
<comment type="caution">
    <text evidence="6">The sequence shown here is derived from an EMBL/GenBank/DDBJ whole genome shotgun (WGS) entry which is preliminary data.</text>
</comment>
<name>A0A4R3VG12_9BURK</name>
<evidence type="ECO:0000256" key="1">
    <source>
        <dbReference type="ARBA" id="ARBA00009437"/>
    </source>
</evidence>
<dbReference type="InterPro" id="IPR058163">
    <property type="entry name" value="LysR-type_TF_proteobact-type"/>
</dbReference>
<dbReference type="InterPro" id="IPR005119">
    <property type="entry name" value="LysR_subst-bd"/>
</dbReference>
<dbReference type="Pfam" id="PF00126">
    <property type="entry name" value="HTH_1"/>
    <property type="match status" value="1"/>
</dbReference>
<dbReference type="FunFam" id="1.10.10.10:FF:000038">
    <property type="entry name" value="Glycine cleavage system transcriptional activator"/>
    <property type="match status" value="1"/>
</dbReference>
<gene>
    <name evidence="6" type="ORF">EV686_101189</name>
</gene>
<dbReference type="GO" id="GO:0043565">
    <property type="term" value="F:sequence-specific DNA binding"/>
    <property type="evidence" value="ECO:0007669"/>
    <property type="project" value="TreeGrafter"/>
</dbReference>
<keyword evidence="4" id="KW-0804">Transcription</keyword>